<evidence type="ECO:0008006" key="3">
    <source>
        <dbReference type="Google" id="ProtNLM"/>
    </source>
</evidence>
<accession>A0A1B9F3Y3</accession>
<dbReference type="EMBL" id="MAGO01000011">
    <property type="protein sequence ID" value="OCC14544.1"/>
    <property type="molecule type" value="Genomic_DNA"/>
</dbReference>
<dbReference type="Proteomes" id="UP000093080">
    <property type="component" value="Unassembled WGS sequence"/>
</dbReference>
<dbReference type="STRING" id="1156395.DBT_2086"/>
<keyword evidence="2" id="KW-1185">Reference proteome</keyword>
<protein>
    <recommendedName>
        <fullName evidence="3">Thioredoxin-like fold domain-containing protein</fullName>
    </recommendedName>
</protein>
<gene>
    <name evidence="1" type="ORF">DBT_2086</name>
</gene>
<evidence type="ECO:0000313" key="2">
    <source>
        <dbReference type="Proteomes" id="UP000093080"/>
    </source>
</evidence>
<comment type="caution">
    <text evidence="1">The sequence shown here is derived from an EMBL/GenBank/DDBJ whole genome shotgun (WGS) entry which is preliminary data.</text>
</comment>
<organism evidence="1 2">
    <name type="scientific">Dissulfuribacter thermophilus</name>
    <dbReference type="NCBI Taxonomy" id="1156395"/>
    <lineage>
        <taxon>Bacteria</taxon>
        <taxon>Pseudomonadati</taxon>
        <taxon>Thermodesulfobacteriota</taxon>
        <taxon>Dissulfuribacteria</taxon>
        <taxon>Dissulfuribacterales</taxon>
        <taxon>Dissulfuribacteraceae</taxon>
        <taxon>Dissulfuribacter</taxon>
    </lineage>
</organism>
<dbReference type="OrthoDB" id="5520377at2"/>
<reference evidence="1 2" key="1">
    <citation type="submission" date="2016-06" db="EMBL/GenBank/DDBJ databases">
        <title>Respiratory ammonification of nitrate coupled to the oxidation of elemental sulfur in deep-sea autotrophic thermophilic bacteria.</title>
        <authorList>
            <person name="Slobodkina G.B."/>
            <person name="Mardanov A.V."/>
            <person name="Ravin N.V."/>
            <person name="Frolova A.A."/>
            <person name="Viryasiv M.B."/>
            <person name="Chernyh N.A."/>
            <person name="Bonch-Osmolovskaya E.A."/>
            <person name="Slobodkin A.I."/>
        </authorList>
    </citation>
    <scope>NUCLEOTIDE SEQUENCE [LARGE SCALE GENOMIC DNA]</scope>
    <source>
        <strain evidence="1 2">S69</strain>
    </source>
</reference>
<proteinExistence type="predicted"/>
<dbReference type="AlphaFoldDB" id="A0A1B9F3Y3"/>
<evidence type="ECO:0000313" key="1">
    <source>
        <dbReference type="EMBL" id="OCC14544.1"/>
    </source>
</evidence>
<dbReference type="Gene3D" id="3.40.30.10">
    <property type="entry name" value="Glutaredoxin"/>
    <property type="match status" value="1"/>
</dbReference>
<sequence>MKVRIIHLEKCNSTSATEQALSRVAEEMGITVDMEDIVIHNMDDAQKYRHIGSPTVQINDLDIDQAAREITQFGLT</sequence>
<name>A0A1B9F3Y3_9BACT</name>
<dbReference type="RefSeq" id="WP_067619915.1">
    <property type="nucleotide sequence ID" value="NZ_MAGO01000011.1"/>
</dbReference>